<evidence type="ECO:0000256" key="1">
    <source>
        <dbReference type="SAM" id="MobiDB-lite"/>
    </source>
</evidence>
<dbReference type="RefSeq" id="XP_013913270.1">
    <property type="nucleotide sequence ID" value="XM_014057795.1"/>
</dbReference>
<dbReference type="KEGG" id="tsr:106542147"/>
<dbReference type="GeneID" id="106542147"/>
<sequence>MEFELKAKKAKNNQIIQSMESLPWENSTEFMAKQCLLTAQMVVSIFEQLIAIQHDVETLKKDVAVFLQVQYRGPGTPTKVLAEDLVNSHTQHKEKEKEQRARETVKESDKRWQSSQKNSPSPDKATRGKGINKEEIRKASLLQLQQSHHSLQTQRIALRIHLNGLNYGRWNSRRAILNSLSQLLHYHRGMIDLRAVEWLPKLEADSPVFPTAHHTTDAIQDEGIFSLLPNLSHQSLW</sequence>
<evidence type="ECO:0000313" key="3">
    <source>
        <dbReference type="RefSeq" id="XP_013913270.1"/>
    </source>
</evidence>
<name>A0A6I9Y5M2_9SAUR</name>
<reference evidence="3" key="1">
    <citation type="submission" date="2025-08" db="UniProtKB">
        <authorList>
            <consortium name="RefSeq"/>
        </authorList>
    </citation>
    <scope>IDENTIFICATION</scope>
</reference>
<evidence type="ECO:0000313" key="2">
    <source>
        <dbReference type="Proteomes" id="UP000504617"/>
    </source>
</evidence>
<proteinExistence type="predicted"/>
<gene>
    <name evidence="3" type="primary">LOC106542147</name>
</gene>
<dbReference type="AlphaFoldDB" id="A0A6I9Y5M2"/>
<feature type="compositionally biased region" description="Basic and acidic residues" evidence="1">
    <location>
        <begin position="91"/>
        <end position="112"/>
    </location>
</feature>
<protein>
    <submittedName>
        <fullName evidence="3">Uncharacterized protein LOC106542147</fullName>
    </submittedName>
</protein>
<accession>A0A6I9Y5M2</accession>
<feature type="region of interest" description="Disordered" evidence="1">
    <location>
        <begin position="88"/>
        <end position="131"/>
    </location>
</feature>
<organism evidence="2 3">
    <name type="scientific">Thamnophis sirtalis</name>
    <dbReference type="NCBI Taxonomy" id="35019"/>
    <lineage>
        <taxon>Eukaryota</taxon>
        <taxon>Metazoa</taxon>
        <taxon>Chordata</taxon>
        <taxon>Craniata</taxon>
        <taxon>Vertebrata</taxon>
        <taxon>Euteleostomi</taxon>
        <taxon>Lepidosauria</taxon>
        <taxon>Squamata</taxon>
        <taxon>Bifurcata</taxon>
        <taxon>Unidentata</taxon>
        <taxon>Episquamata</taxon>
        <taxon>Toxicofera</taxon>
        <taxon>Serpentes</taxon>
        <taxon>Colubroidea</taxon>
        <taxon>Colubridae</taxon>
        <taxon>Natricinae</taxon>
        <taxon>Thamnophis</taxon>
    </lineage>
</organism>
<keyword evidence="2" id="KW-1185">Reference proteome</keyword>
<dbReference type="Proteomes" id="UP000504617">
    <property type="component" value="Unplaced"/>
</dbReference>